<keyword evidence="8" id="KW-0807">Transducer</keyword>
<keyword evidence="3" id="KW-1003">Cell membrane</keyword>
<feature type="transmembrane region" description="Helical" evidence="9">
    <location>
        <begin position="421"/>
        <end position="444"/>
    </location>
</feature>
<keyword evidence="9" id="KW-0472">Membrane</keyword>
<dbReference type="GO" id="GO:0004930">
    <property type="term" value="F:G protein-coupled receptor activity"/>
    <property type="evidence" value="ECO:0007669"/>
    <property type="project" value="UniProtKB-KW"/>
</dbReference>
<keyword evidence="5" id="KW-0297">G-protein coupled receptor</keyword>
<evidence type="ECO:0000256" key="8">
    <source>
        <dbReference type="ARBA" id="ARBA00023224"/>
    </source>
</evidence>
<proteinExistence type="inferred from homology"/>
<keyword evidence="7" id="KW-0325">Glycoprotein</keyword>
<evidence type="ECO:0000256" key="6">
    <source>
        <dbReference type="ARBA" id="ARBA00023170"/>
    </source>
</evidence>
<keyword evidence="4 10" id="KW-0732">Signal</keyword>
<feature type="chain" id="PRO_5040989576" description="GPR158/179 extracellular domain-containing protein" evidence="10">
    <location>
        <begin position="27"/>
        <end position="485"/>
    </location>
</feature>
<dbReference type="OrthoDB" id="5969869at2759"/>
<evidence type="ECO:0000256" key="1">
    <source>
        <dbReference type="ARBA" id="ARBA00004651"/>
    </source>
</evidence>
<feature type="signal peptide" evidence="10">
    <location>
        <begin position="1"/>
        <end position="26"/>
    </location>
</feature>
<sequence length="485" mass="54681">MRTGKLQLWFLAHYILISCPDLYCRGIIFAAATAGKVKDVGGVESSTSDHNTESSDTHRRRLLTALQYVETIQRRMANNSNCSSNQSVILDIAFQNARWKSEALLAVEVANLLTSLWRVKTADGFSMVENDTLLYNMVRSNVLFSPSVFGSVICFEKDQYRNYERFCPYAFRDKAFDGVVHVKDISVGHDYLTSPETIWWREPRKINLNRTATLHTEIYTVRLNQSTADTARTVSLPVVHYKEDGFWTRPYFDCFGGEIWMITFLAPFFNESNQFLGVVSIDVELSTIDINQCDAQVSTLKDSGGKNGNGDRTGSTDSVKLLDFLGTHKCKPSTQCEPIANQGFKRGSYRCTCKRGYYYPDSDTDSKAFNGSVIEEEYDKKQKGLATSYDDEFDCVPCSEGCEECQDGSPCVYKVKIIPRIILITVDALAAVLAIVIGVVVFVFRESKIFEVASPIFLQILLLDLSLCTHRWLQLMSTHLDCPAR</sequence>
<keyword evidence="13" id="KW-1185">Reference proteome</keyword>
<evidence type="ECO:0000259" key="11">
    <source>
        <dbReference type="Pfam" id="PF22572"/>
    </source>
</evidence>
<evidence type="ECO:0000256" key="2">
    <source>
        <dbReference type="ARBA" id="ARBA00007242"/>
    </source>
</evidence>
<comment type="similarity">
    <text evidence="2">Belongs to the G-protein coupled receptor 3 family.</text>
</comment>
<keyword evidence="6" id="KW-0675">Receptor</keyword>
<dbReference type="GO" id="GO:0005886">
    <property type="term" value="C:plasma membrane"/>
    <property type="evidence" value="ECO:0007669"/>
    <property type="project" value="UniProtKB-SubCell"/>
</dbReference>
<evidence type="ECO:0000256" key="4">
    <source>
        <dbReference type="ARBA" id="ARBA00022729"/>
    </source>
</evidence>
<dbReference type="PANTHER" id="PTHR32546:SF26">
    <property type="entry name" value="SMOG, ISOFORM D"/>
    <property type="match status" value="1"/>
</dbReference>
<evidence type="ECO:0000256" key="5">
    <source>
        <dbReference type="ARBA" id="ARBA00023040"/>
    </source>
</evidence>
<gene>
    <name evidence="12" type="ORF">OS493_005282</name>
</gene>
<evidence type="ECO:0000256" key="10">
    <source>
        <dbReference type="SAM" id="SignalP"/>
    </source>
</evidence>
<organism evidence="12 13">
    <name type="scientific">Desmophyllum pertusum</name>
    <dbReference type="NCBI Taxonomy" id="174260"/>
    <lineage>
        <taxon>Eukaryota</taxon>
        <taxon>Metazoa</taxon>
        <taxon>Cnidaria</taxon>
        <taxon>Anthozoa</taxon>
        <taxon>Hexacorallia</taxon>
        <taxon>Scleractinia</taxon>
        <taxon>Caryophylliina</taxon>
        <taxon>Caryophylliidae</taxon>
        <taxon>Desmophyllum</taxon>
    </lineage>
</organism>
<protein>
    <recommendedName>
        <fullName evidence="11">GPR158/179 extracellular domain-containing protein</fullName>
    </recommendedName>
</protein>
<dbReference type="AlphaFoldDB" id="A0A9X0CVI5"/>
<keyword evidence="9" id="KW-1133">Transmembrane helix</keyword>
<name>A0A9X0CVI5_9CNID</name>
<dbReference type="CDD" id="cd12913">
    <property type="entry name" value="PDC1_MCP_like"/>
    <property type="match status" value="1"/>
</dbReference>
<comment type="caution">
    <text evidence="12">The sequence shown here is derived from an EMBL/GenBank/DDBJ whole genome shotgun (WGS) entry which is preliminary data.</text>
</comment>
<evidence type="ECO:0000313" key="12">
    <source>
        <dbReference type="EMBL" id="KAJ7374924.1"/>
    </source>
</evidence>
<accession>A0A9X0CVI5</accession>
<keyword evidence="9" id="KW-0812">Transmembrane</keyword>
<dbReference type="Pfam" id="PF22572">
    <property type="entry name" value="GPR158_179_EC"/>
    <property type="match status" value="1"/>
</dbReference>
<dbReference type="PANTHER" id="PTHR32546">
    <property type="entry name" value="G-PROTEIN COUPLED RECEPTOR 158-RELATED"/>
    <property type="match status" value="1"/>
</dbReference>
<dbReference type="EMBL" id="MU826827">
    <property type="protein sequence ID" value="KAJ7374924.1"/>
    <property type="molecule type" value="Genomic_DNA"/>
</dbReference>
<evidence type="ECO:0000256" key="9">
    <source>
        <dbReference type="SAM" id="Phobius"/>
    </source>
</evidence>
<evidence type="ECO:0000313" key="13">
    <source>
        <dbReference type="Proteomes" id="UP001163046"/>
    </source>
</evidence>
<dbReference type="InterPro" id="IPR043458">
    <property type="entry name" value="GPR158/179"/>
</dbReference>
<dbReference type="InterPro" id="IPR054714">
    <property type="entry name" value="GPR158_179_extracellular"/>
</dbReference>
<comment type="subcellular location">
    <subcellularLocation>
        <location evidence="1">Cell membrane</location>
        <topology evidence="1">Multi-pass membrane protein</topology>
    </subcellularLocation>
</comment>
<dbReference type="Proteomes" id="UP001163046">
    <property type="component" value="Unassembled WGS sequence"/>
</dbReference>
<evidence type="ECO:0000256" key="7">
    <source>
        <dbReference type="ARBA" id="ARBA00023180"/>
    </source>
</evidence>
<feature type="domain" description="GPR158/179 extracellular" evidence="11">
    <location>
        <begin position="247"/>
        <end position="358"/>
    </location>
</feature>
<dbReference type="PROSITE" id="PS51257">
    <property type="entry name" value="PROKAR_LIPOPROTEIN"/>
    <property type="match status" value="1"/>
</dbReference>
<dbReference type="Gene3D" id="3.30.450.20">
    <property type="entry name" value="PAS domain"/>
    <property type="match status" value="1"/>
</dbReference>
<reference evidence="12" key="1">
    <citation type="submission" date="2023-01" db="EMBL/GenBank/DDBJ databases">
        <title>Genome assembly of the deep-sea coral Lophelia pertusa.</title>
        <authorList>
            <person name="Herrera S."/>
            <person name="Cordes E."/>
        </authorList>
    </citation>
    <scope>NUCLEOTIDE SEQUENCE</scope>
    <source>
        <strain evidence="12">USNM1676648</strain>
        <tissue evidence="12">Polyp</tissue>
    </source>
</reference>
<evidence type="ECO:0000256" key="3">
    <source>
        <dbReference type="ARBA" id="ARBA00022475"/>
    </source>
</evidence>